<comment type="caution">
    <text evidence="6">The sequence shown here is derived from an EMBL/GenBank/DDBJ whole genome shotgun (WGS) entry which is preliminary data.</text>
</comment>
<dbReference type="PROSITE" id="PS01124">
    <property type="entry name" value="HTH_ARAC_FAMILY_2"/>
    <property type="match status" value="1"/>
</dbReference>
<organism evidence="6 7">
    <name type="scientific">Sphingobacterium yanglingense</name>
    <dbReference type="NCBI Taxonomy" id="1437280"/>
    <lineage>
        <taxon>Bacteria</taxon>
        <taxon>Pseudomonadati</taxon>
        <taxon>Bacteroidota</taxon>
        <taxon>Sphingobacteriia</taxon>
        <taxon>Sphingobacteriales</taxon>
        <taxon>Sphingobacteriaceae</taxon>
        <taxon>Sphingobacterium</taxon>
    </lineage>
</organism>
<evidence type="ECO:0000313" key="7">
    <source>
        <dbReference type="Proteomes" id="UP000295292"/>
    </source>
</evidence>
<keyword evidence="4" id="KW-0812">Transmembrane</keyword>
<name>A0A4R6W465_9SPHI</name>
<evidence type="ECO:0000313" key="6">
    <source>
        <dbReference type="EMBL" id="TDQ72269.1"/>
    </source>
</evidence>
<dbReference type="SMART" id="SM00342">
    <property type="entry name" value="HTH_ARAC"/>
    <property type="match status" value="1"/>
</dbReference>
<keyword evidence="3" id="KW-0804">Transcription</keyword>
<keyword evidence="4" id="KW-0472">Membrane</keyword>
<dbReference type="Gene3D" id="1.10.10.60">
    <property type="entry name" value="Homeodomain-like"/>
    <property type="match status" value="1"/>
</dbReference>
<reference evidence="6 7" key="1">
    <citation type="submission" date="2019-03" db="EMBL/GenBank/DDBJ databases">
        <title>Genomic Encyclopedia of Archaeal and Bacterial Type Strains, Phase II (KMG-II): from individual species to whole genera.</title>
        <authorList>
            <person name="Goeker M."/>
        </authorList>
    </citation>
    <scope>NUCLEOTIDE SEQUENCE [LARGE SCALE GENOMIC DNA]</scope>
    <source>
        <strain evidence="6 7">DSM 28353</strain>
    </source>
</reference>
<dbReference type="InterPro" id="IPR009057">
    <property type="entry name" value="Homeodomain-like_sf"/>
</dbReference>
<dbReference type="AlphaFoldDB" id="A0A4R6W465"/>
<keyword evidence="1" id="KW-0805">Transcription regulation</keyword>
<evidence type="ECO:0000256" key="2">
    <source>
        <dbReference type="ARBA" id="ARBA00023125"/>
    </source>
</evidence>
<dbReference type="InterPro" id="IPR018060">
    <property type="entry name" value="HTH_AraC"/>
</dbReference>
<dbReference type="Pfam" id="PF12833">
    <property type="entry name" value="HTH_18"/>
    <property type="match status" value="1"/>
</dbReference>
<dbReference type="PANTHER" id="PTHR43280">
    <property type="entry name" value="ARAC-FAMILY TRANSCRIPTIONAL REGULATOR"/>
    <property type="match status" value="1"/>
</dbReference>
<dbReference type="GO" id="GO:0003700">
    <property type="term" value="F:DNA-binding transcription factor activity"/>
    <property type="evidence" value="ECO:0007669"/>
    <property type="project" value="InterPro"/>
</dbReference>
<dbReference type="InterPro" id="IPR037923">
    <property type="entry name" value="HTH-like"/>
</dbReference>
<evidence type="ECO:0000259" key="5">
    <source>
        <dbReference type="PROSITE" id="PS01124"/>
    </source>
</evidence>
<gene>
    <name evidence="6" type="ORF">CLV99_4733</name>
</gene>
<dbReference type="Proteomes" id="UP000295292">
    <property type="component" value="Unassembled WGS sequence"/>
</dbReference>
<dbReference type="InterPro" id="IPR020449">
    <property type="entry name" value="Tscrpt_reg_AraC-type_HTH"/>
</dbReference>
<feature type="transmembrane region" description="Helical" evidence="4">
    <location>
        <begin position="7"/>
        <end position="28"/>
    </location>
</feature>
<dbReference type="PANTHER" id="PTHR43280:SF32">
    <property type="entry name" value="TRANSCRIPTIONAL REGULATORY PROTEIN"/>
    <property type="match status" value="1"/>
</dbReference>
<sequence length="339" mass="39159">MRIRTKMLEIFIILVYIFTYVVKCFFVVRNVVRLFAKALPKKLYMDKAYEKLHDTLMFYGVDCVLPYYISSGNPIPEFPETSFRVDYYAVCVCVEGQIEIEIDNLQYHLSENEFLVLAPSTVLRFVQTSGELRMRLLLFDKNFLLKNIADPFFLDKMGLFTGRSFCVIRSNGDDANRIFSLMEYLKEVSERNGRYTLDLVRTLIFNVLLEVAEIVVNEKQTSDKTLEEGNCLFFRFMELVCKHVGQHKDVAYYADCLSVSNKYLIAMVKRGAGKTPHQIIDEYILKEALALLGNPEKTVSDVAYAIGFNSVSAFGRFFKKHSYVSPSEYRRAQLSGQEI</sequence>
<evidence type="ECO:0000256" key="3">
    <source>
        <dbReference type="ARBA" id="ARBA00023163"/>
    </source>
</evidence>
<evidence type="ECO:0000256" key="1">
    <source>
        <dbReference type="ARBA" id="ARBA00023015"/>
    </source>
</evidence>
<proteinExistence type="predicted"/>
<protein>
    <submittedName>
        <fullName evidence="6">AraC-like DNA-binding protein</fullName>
    </submittedName>
</protein>
<dbReference type="SUPFAM" id="SSF51215">
    <property type="entry name" value="Regulatory protein AraC"/>
    <property type="match status" value="1"/>
</dbReference>
<keyword evidence="7" id="KW-1185">Reference proteome</keyword>
<dbReference type="PRINTS" id="PR00032">
    <property type="entry name" value="HTHARAC"/>
</dbReference>
<evidence type="ECO:0000256" key="4">
    <source>
        <dbReference type="SAM" id="Phobius"/>
    </source>
</evidence>
<feature type="domain" description="HTH araC/xylS-type" evidence="5">
    <location>
        <begin position="234"/>
        <end position="332"/>
    </location>
</feature>
<accession>A0A4R6W465</accession>
<keyword evidence="2 6" id="KW-0238">DNA-binding</keyword>
<dbReference type="GO" id="GO:0043565">
    <property type="term" value="F:sequence-specific DNA binding"/>
    <property type="evidence" value="ECO:0007669"/>
    <property type="project" value="InterPro"/>
</dbReference>
<dbReference type="EMBL" id="SNYV01000020">
    <property type="protein sequence ID" value="TDQ72269.1"/>
    <property type="molecule type" value="Genomic_DNA"/>
</dbReference>
<dbReference type="SUPFAM" id="SSF46689">
    <property type="entry name" value="Homeodomain-like"/>
    <property type="match status" value="1"/>
</dbReference>
<keyword evidence="4" id="KW-1133">Transmembrane helix</keyword>